<sequence length="280" mass="32096">MNLKEKERRDLGLQWDLDVQPLISSAKWLQLHGLKRNKLTFSQILSQIGFQHKQDYVSILGKLVASRYANGLYHQYTGAPDGKLYNLTAKKELLFHFVDCLTGTIELYKQRMEWLTTESRQIFGVIQEQIITIVLDFGVAPRAEFDLCREALSMILKQQVAQIARFNLICGGQDLVKWQEKAVPVTEDSIDAAIEWLWMMDHMPAVCHMGPTEALLEALNGFSILACSKKVRVNWRLPDLIGMWPKGRSKGVLYVGKKLMYILVHGMWPLCLTFLSLSLR</sequence>
<proteinExistence type="predicted"/>
<dbReference type="AlphaFoldDB" id="A0A8D2LA77"/>
<evidence type="ECO:0000313" key="1">
    <source>
        <dbReference type="Ensembl" id="ENSVKKP00000018924.1"/>
    </source>
</evidence>
<dbReference type="Ensembl" id="ENSVKKT00000019392.1">
    <property type="protein sequence ID" value="ENSVKKP00000018924.1"/>
    <property type="gene ID" value="ENSVKKG00000012872.1"/>
</dbReference>
<organism evidence="1 2">
    <name type="scientific">Varanus komodoensis</name>
    <name type="common">Komodo dragon</name>
    <dbReference type="NCBI Taxonomy" id="61221"/>
    <lineage>
        <taxon>Eukaryota</taxon>
        <taxon>Metazoa</taxon>
        <taxon>Chordata</taxon>
        <taxon>Craniata</taxon>
        <taxon>Vertebrata</taxon>
        <taxon>Euteleostomi</taxon>
        <taxon>Lepidosauria</taxon>
        <taxon>Squamata</taxon>
        <taxon>Bifurcata</taxon>
        <taxon>Unidentata</taxon>
        <taxon>Episquamata</taxon>
        <taxon>Toxicofera</taxon>
        <taxon>Anguimorpha</taxon>
        <taxon>Paleoanguimorpha</taxon>
        <taxon>Varanoidea</taxon>
        <taxon>Varanidae</taxon>
        <taxon>Varanus</taxon>
    </lineage>
</organism>
<name>A0A8D2LA77_VARKO</name>
<reference evidence="1" key="1">
    <citation type="submission" date="2025-08" db="UniProtKB">
        <authorList>
            <consortium name="Ensembl"/>
        </authorList>
    </citation>
    <scope>IDENTIFICATION</scope>
</reference>
<evidence type="ECO:0000313" key="2">
    <source>
        <dbReference type="Proteomes" id="UP000694545"/>
    </source>
</evidence>
<keyword evidence="2" id="KW-1185">Reference proteome</keyword>
<dbReference type="Proteomes" id="UP000694545">
    <property type="component" value="Unplaced"/>
</dbReference>
<reference evidence="1" key="2">
    <citation type="submission" date="2025-09" db="UniProtKB">
        <authorList>
            <consortium name="Ensembl"/>
        </authorList>
    </citation>
    <scope>IDENTIFICATION</scope>
</reference>
<dbReference type="PANTHER" id="PTHR46785">
    <property type="entry name" value="VON WILLEBRAND FACTOR A DOMAIN-CONTAINING PROTEIN 3B"/>
    <property type="match status" value="1"/>
</dbReference>
<protein>
    <submittedName>
        <fullName evidence="1">Uncharacterized protein</fullName>
    </submittedName>
</protein>
<dbReference type="PANTHER" id="PTHR46785:SF1">
    <property type="entry name" value="VON WILLEBRAND FACTOR A DOMAIN-CONTAINING PROTEIN 3B"/>
    <property type="match status" value="1"/>
</dbReference>
<accession>A0A8D2LA77</accession>